<feature type="domain" description="GntR C-terminal" evidence="4">
    <location>
        <begin position="2"/>
        <end position="95"/>
    </location>
</feature>
<dbReference type="InterPro" id="IPR011711">
    <property type="entry name" value="GntR_C"/>
</dbReference>
<reference evidence="5" key="1">
    <citation type="submission" date="2018-05" db="EMBL/GenBank/DDBJ databases">
        <authorList>
            <person name="Lanie J.A."/>
            <person name="Ng W.-L."/>
            <person name="Kazmierczak K.M."/>
            <person name="Andrzejewski T.M."/>
            <person name="Davidsen T.M."/>
            <person name="Wayne K.J."/>
            <person name="Tettelin H."/>
            <person name="Glass J.I."/>
            <person name="Rusch D."/>
            <person name="Podicherti R."/>
            <person name="Tsui H.-C.T."/>
            <person name="Winkler M.E."/>
        </authorList>
    </citation>
    <scope>NUCLEOTIDE SEQUENCE</scope>
</reference>
<dbReference type="Pfam" id="PF07729">
    <property type="entry name" value="FCD"/>
    <property type="match status" value="1"/>
</dbReference>
<name>A0A381ZYL5_9ZZZZ</name>
<proteinExistence type="predicted"/>
<sequence length="111" mass="13097">ESIVKSMRKDMNKEGMKHYLLLDDSFHNSFFNYCENRYMKDTYRMINARVSALRNLITGSVESSHQLSLEHHEKILKSLKTDKLDESVQILENHIINWLKKVDIHPSYAEG</sequence>
<keyword evidence="1" id="KW-0805">Transcription regulation</keyword>
<dbReference type="SUPFAM" id="SSF48008">
    <property type="entry name" value="GntR ligand-binding domain-like"/>
    <property type="match status" value="1"/>
</dbReference>
<evidence type="ECO:0000313" key="5">
    <source>
        <dbReference type="EMBL" id="SVA94398.1"/>
    </source>
</evidence>
<evidence type="ECO:0000259" key="4">
    <source>
        <dbReference type="Pfam" id="PF07729"/>
    </source>
</evidence>
<dbReference type="Gene3D" id="1.20.120.530">
    <property type="entry name" value="GntR ligand-binding domain-like"/>
    <property type="match status" value="1"/>
</dbReference>
<accession>A0A381ZYL5</accession>
<evidence type="ECO:0000256" key="2">
    <source>
        <dbReference type="ARBA" id="ARBA00023125"/>
    </source>
</evidence>
<keyword evidence="2" id="KW-0238">DNA-binding</keyword>
<evidence type="ECO:0000256" key="1">
    <source>
        <dbReference type="ARBA" id="ARBA00023015"/>
    </source>
</evidence>
<keyword evidence="3" id="KW-0804">Transcription</keyword>
<dbReference type="GO" id="GO:0003677">
    <property type="term" value="F:DNA binding"/>
    <property type="evidence" value="ECO:0007669"/>
    <property type="project" value="UniProtKB-KW"/>
</dbReference>
<dbReference type="AlphaFoldDB" id="A0A381ZYL5"/>
<dbReference type="InterPro" id="IPR008920">
    <property type="entry name" value="TF_FadR/GntR_C"/>
</dbReference>
<evidence type="ECO:0000256" key="3">
    <source>
        <dbReference type="ARBA" id="ARBA00023163"/>
    </source>
</evidence>
<organism evidence="5">
    <name type="scientific">marine metagenome</name>
    <dbReference type="NCBI Taxonomy" id="408172"/>
    <lineage>
        <taxon>unclassified sequences</taxon>
        <taxon>metagenomes</taxon>
        <taxon>ecological metagenomes</taxon>
    </lineage>
</organism>
<protein>
    <recommendedName>
        <fullName evidence="4">GntR C-terminal domain-containing protein</fullName>
    </recommendedName>
</protein>
<feature type="non-terminal residue" evidence="5">
    <location>
        <position position="1"/>
    </location>
</feature>
<gene>
    <name evidence="5" type="ORF">METZ01_LOCUS147252</name>
</gene>
<dbReference type="EMBL" id="UINC01023203">
    <property type="protein sequence ID" value="SVA94398.1"/>
    <property type="molecule type" value="Genomic_DNA"/>
</dbReference>